<organism evidence="3 4">
    <name type="scientific">Murinocardiopsis flavida</name>
    <dbReference type="NCBI Taxonomy" id="645275"/>
    <lineage>
        <taxon>Bacteria</taxon>
        <taxon>Bacillati</taxon>
        <taxon>Actinomycetota</taxon>
        <taxon>Actinomycetes</taxon>
        <taxon>Streptosporangiales</taxon>
        <taxon>Nocardiopsidaceae</taxon>
        <taxon>Murinocardiopsis</taxon>
    </lineage>
</organism>
<dbReference type="InterPro" id="IPR036165">
    <property type="entry name" value="YefM-like_sf"/>
</dbReference>
<accession>A0A2P8DLN1</accession>
<gene>
    <name evidence="3" type="ORF">CLV63_106156</name>
</gene>
<protein>
    <recommendedName>
        <fullName evidence="2">Antitoxin</fullName>
    </recommendedName>
</protein>
<comment type="caution">
    <text evidence="3">The sequence shown here is derived from an EMBL/GenBank/DDBJ whole genome shotgun (WGS) entry which is preliminary data.</text>
</comment>
<dbReference type="Proteomes" id="UP000240542">
    <property type="component" value="Unassembled WGS sequence"/>
</dbReference>
<dbReference type="SUPFAM" id="SSF143120">
    <property type="entry name" value="YefM-like"/>
    <property type="match status" value="1"/>
</dbReference>
<evidence type="ECO:0000313" key="3">
    <source>
        <dbReference type="EMBL" id="PSK98108.1"/>
    </source>
</evidence>
<dbReference type="InterPro" id="IPR006442">
    <property type="entry name" value="Antitoxin_Phd/YefM"/>
</dbReference>
<dbReference type="AlphaFoldDB" id="A0A2P8DLN1"/>
<proteinExistence type="inferred from homology"/>
<comment type="similarity">
    <text evidence="1 2">Belongs to the phD/YefM antitoxin family.</text>
</comment>
<comment type="function">
    <text evidence="2">Antitoxin component of a type II toxin-antitoxin (TA) system.</text>
</comment>
<name>A0A2P8DLN1_9ACTN</name>
<dbReference type="Gene3D" id="3.40.1620.10">
    <property type="entry name" value="YefM-like domain"/>
    <property type="match status" value="1"/>
</dbReference>
<dbReference type="RefSeq" id="WP_106582839.1">
    <property type="nucleotide sequence ID" value="NZ_PYGA01000006.1"/>
</dbReference>
<keyword evidence="4" id="KW-1185">Reference proteome</keyword>
<dbReference type="NCBIfam" id="TIGR01552">
    <property type="entry name" value="phd_fam"/>
    <property type="match status" value="1"/>
</dbReference>
<evidence type="ECO:0000256" key="2">
    <source>
        <dbReference type="RuleBase" id="RU362080"/>
    </source>
</evidence>
<evidence type="ECO:0000313" key="4">
    <source>
        <dbReference type="Proteomes" id="UP000240542"/>
    </source>
</evidence>
<reference evidence="3 4" key="1">
    <citation type="submission" date="2018-03" db="EMBL/GenBank/DDBJ databases">
        <title>Genomic Encyclopedia of Archaeal and Bacterial Type Strains, Phase II (KMG-II): from individual species to whole genera.</title>
        <authorList>
            <person name="Goeker M."/>
        </authorList>
    </citation>
    <scope>NUCLEOTIDE SEQUENCE [LARGE SCALE GENOMIC DNA]</scope>
    <source>
        <strain evidence="3 4">DSM 45312</strain>
    </source>
</reference>
<dbReference type="OrthoDB" id="33091at2"/>
<sequence>MDTIGLRELNQNPSRAVARVRAGHSLLVTDRGSPVLRMVPEPDHPGPMQQMILDGEATAPVEQGMPDLIPELAPETDSLADLLISERARERDR</sequence>
<evidence type="ECO:0000256" key="1">
    <source>
        <dbReference type="ARBA" id="ARBA00009981"/>
    </source>
</evidence>
<dbReference type="EMBL" id="PYGA01000006">
    <property type="protein sequence ID" value="PSK98108.1"/>
    <property type="molecule type" value="Genomic_DNA"/>
</dbReference>
<dbReference type="Pfam" id="PF02604">
    <property type="entry name" value="PhdYeFM_antitox"/>
    <property type="match status" value="1"/>
</dbReference>